<keyword evidence="1" id="KW-0732">Signal</keyword>
<evidence type="ECO:0000313" key="3">
    <source>
        <dbReference type="RefSeq" id="XP_017783021.1"/>
    </source>
</evidence>
<keyword evidence="2" id="KW-1185">Reference proteome</keyword>
<dbReference type="Gene3D" id="1.10.238.20">
    <property type="entry name" value="Pheromone/general odorant binding protein domain"/>
    <property type="match status" value="1"/>
</dbReference>
<dbReference type="SUPFAM" id="SSF47565">
    <property type="entry name" value="Insect pheromone/odorant-binding proteins"/>
    <property type="match status" value="1"/>
</dbReference>
<accession>A0ABM1N871</accession>
<feature type="chain" id="PRO_5047316189" evidence="1">
    <location>
        <begin position="18"/>
        <end position="132"/>
    </location>
</feature>
<name>A0ABM1N871_NICVS</name>
<dbReference type="InterPro" id="IPR036728">
    <property type="entry name" value="PBP_GOBP_sf"/>
</dbReference>
<protein>
    <submittedName>
        <fullName evidence="3">Uncharacterized protein LOC108567201</fullName>
    </submittedName>
</protein>
<dbReference type="RefSeq" id="XP_017783021.1">
    <property type="nucleotide sequence ID" value="XM_017927532.1"/>
</dbReference>
<dbReference type="Proteomes" id="UP000695000">
    <property type="component" value="Unplaced"/>
</dbReference>
<organism evidence="2 3">
    <name type="scientific">Nicrophorus vespilloides</name>
    <name type="common">Boreal carrion beetle</name>
    <dbReference type="NCBI Taxonomy" id="110193"/>
    <lineage>
        <taxon>Eukaryota</taxon>
        <taxon>Metazoa</taxon>
        <taxon>Ecdysozoa</taxon>
        <taxon>Arthropoda</taxon>
        <taxon>Hexapoda</taxon>
        <taxon>Insecta</taxon>
        <taxon>Pterygota</taxon>
        <taxon>Neoptera</taxon>
        <taxon>Endopterygota</taxon>
        <taxon>Coleoptera</taxon>
        <taxon>Polyphaga</taxon>
        <taxon>Staphyliniformia</taxon>
        <taxon>Silphidae</taxon>
        <taxon>Nicrophorinae</taxon>
        <taxon>Nicrophorus</taxon>
    </lineage>
</organism>
<reference evidence="3" key="1">
    <citation type="submission" date="2025-08" db="UniProtKB">
        <authorList>
            <consortium name="RefSeq"/>
        </authorList>
    </citation>
    <scope>IDENTIFICATION</scope>
    <source>
        <tissue evidence="3">Whole Larva</tissue>
    </source>
</reference>
<dbReference type="InterPro" id="IPR006170">
    <property type="entry name" value="PBP/GOBP"/>
</dbReference>
<proteinExistence type="predicted"/>
<evidence type="ECO:0000313" key="2">
    <source>
        <dbReference type="Proteomes" id="UP000695000"/>
    </source>
</evidence>
<sequence>MKATVTVFVFLVAFAYAGKIHYAEKYLDRIATSRTECFKKDGLDLKYFDLVDDSETAPTYDQQKCYVMCMFDKFKVTDEEHRFLPEAYKQYIDDLVLLEKVDTALTKCQAKDKILRNCEDGYDLYLCILRNV</sequence>
<evidence type="ECO:0000256" key="1">
    <source>
        <dbReference type="SAM" id="SignalP"/>
    </source>
</evidence>
<dbReference type="GeneID" id="108567201"/>
<dbReference type="Pfam" id="PF01395">
    <property type="entry name" value="PBP_GOBP"/>
    <property type="match status" value="1"/>
</dbReference>
<gene>
    <name evidence="3" type="primary">LOC108567201</name>
</gene>
<dbReference type="CDD" id="cd23992">
    <property type="entry name" value="PBP_GOBP"/>
    <property type="match status" value="1"/>
</dbReference>
<feature type="signal peptide" evidence="1">
    <location>
        <begin position="1"/>
        <end position="17"/>
    </location>
</feature>